<dbReference type="FunFam" id="3.40.640.10:FF:000033">
    <property type="entry name" value="Aspartate aminotransferase"/>
    <property type="match status" value="1"/>
</dbReference>
<keyword evidence="9" id="KW-1185">Reference proteome</keyword>
<dbReference type="GO" id="GO:0030170">
    <property type="term" value="F:pyridoxal phosphate binding"/>
    <property type="evidence" value="ECO:0007669"/>
    <property type="project" value="InterPro"/>
</dbReference>
<dbReference type="Gene3D" id="3.90.1150.10">
    <property type="entry name" value="Aspartate Aminotransferase, domain 1"/>
    <property type="match status" value="1"/>
</dbReference>
<evidence type="ECO:0000256" key="3">
    <source>
        <dbReference type="ARBA" id="ARBA00022576"/>
    </source>
</evidence>
<dbReference type="eggNOG" id="COG0436">
    <property type="taxonomic scope" value="Bacteria"/>
</dbReference>
<proteinExistence type="inferred from homology"/>
<keyword evidence="3 6" id="KW-0032">Aminotransferase</keyword>
<gene>
    <name evidence="8" type="ORF">Dthio_PD0633</name>
</gene>
<dbReference type="PANTHER" id="PTHR46383:SF1">
    <property type="entry name" value="ASPARTATE AMINOTRANSFERASE"/>
    <property type="match status" value="1"/>
</dbReference>
<dbReference type="GO" id="GO:0006520">
    <property type="term" value="P:amino acid metabolic process"/>
    <property type="evidence" value="ECO:0007669"/>
    <property type="project" value="InterPro"/>
</dbReference>
<evidence type="ECO:0000256" key="1">
    <source>
        <dbReference type="ARBA" id="ARBA00001933"/>
    </source>
</evidence>
<comment type="similarity">
    <text evidence="2 6">Belongs to the class-I pyridoxal-phosphate-dependent aminotransferase family.</text>
</comment>
<evidence type="ECO:0000313" key="8">
    <source>
        <dbReference type="EMBL" id="EFI33306.1"/>
    </source>
</evidence>
<comment type="caution">
    <text evidence="8">The sequence shown here is derived from an EMBL/GenBank/DDBJ whole genome shotgun (WGS) entry which is preliminary data.</text>
</comment>
<evidence type="ECO:0000313" key="9">
    <source>
        <dbReference type="Proteomes" id="UP000005496"/>
    </source>
</evidence>
<dbReference type="AlphaFoldDB" id="D6SRJ0"/>
<dbReference type="GO" id="GO:0008483">
    <property type="term" value="F:transaminase activity"/>
    <property type="evidence" value="ECO:0007669"/>
    <property type="project" value="UniProtKB-KW"/>
</dbReference>
<dbReference type="Gene3D" id="3.40.640.10">
    <property type="entry name" value="Type I PLP-dependent aspartate aminotransferase-like (Major domain)"/>
    <property type="match status" value="1"/>
</dbReference>
<dbReference type="InterPro" id="IPR004838">
    <property type="entry name" value="NHTrfase_class1_PyrdxlP-BS"/>
</dbReference>
<dbReference type="InterPro" id="IPR050596">
    <property type="entry name" value="AspAT/PAT-like"/>
</dbReference>
<dbReference type="InterPro" id="IPR015424">
    <property type="entry name" value="PyrdxlP-dep_Trfase"/>
</dbReference>
<dbReference type="SUPFAM" id="SSF53383">
    <property type="entry name" value="PLP-dependent transferases"/>
    <property type="match status" value="1"/>
</dbReference>
<dbReference type="InterPro" id="IPR015421">
    <property type="entry name" value="PyrdxlP-dep_Trfase_major"/>
</dbReference>
<evidence type="ECO:0000256" key="6">
    <source>
        <dbReference type="RuleBase" id="RU000481"/>
    </source>
</evidence>
<dbReference type="RefSeq" id="WP_008870664.1">
    <property type="nucleotide sequence ID" value="NZ_ACJN02000003.1"/>
</dbReference>
<evidence type="ECO:0000256" key="5">
    <source>
        <dbReference type="ARBA" id="ARBA00022898"/>
    </source>
</evidence>
<name>D6SRJ0_9BACT</name>
<evidence type="ECO:0000256" key="2">
    <source>
        <dbReference type="ARBA" id="ARBA00007441"/>
    </source>
</evidence>
<dbReference type="InterPro" id="IPR015422">
    <property type="entry name" value="PyrdxlP-dep_Trfase_small"/>
</dbReference>
<protein>
    <recommendedName>
        <fullName evidence="6">Aminotransferase</fullName>
        <ecNumber evidence="6">2.6.1.-</ecNumber>
    </recommendedName>
</protein>
<dbReference type="PRINTS" id="PR00753">
    <property type="entry name" value="ACCSYNTHASE"/>
</dbReference>
<dbReference type="Pfam" id="PF00155">
    <property type="entry name" value="Aminotran_1_2"/>
    <property type="match status" value="1"/>
</dbReference>
<dbReference type="PROSITE" id="PS00105">
    <property type="entry name" value="AA_TRANSFER_CLASS_1"/>
    <property type="match status" value="1"/>
</dbReference>
<organism evidence="8 9">
    <name type="scientific">Desulfonatronospira thiodismutans ASO3-1</name>
    <dbReference type="NCBI Taxonomy" id="555779"/>
    <lineage>
        <taxon>Bacteria</taxon>
        <taxon>Pseudomonadati</taxon>
        <taxon>Thermodesulfobacteriota</taxon>
        <taxon>Desulfovibrionia</taxon>
        <taxon>Desulfovibrionales</taxon>
        <taxon>Desulfonatronovibrionaceae</taxon>
        <taxon>Desulfonatronospira</taxon>
    </lineage>
</organism>
<dbReference type="InterPro" id="IPR004839">
    <property type="entry name" value="Aminotransferase_I/II_large"/>
</dbReference>
<dbReference type="Proteomes" id="UP000005496">
    <property type="component" value="Unassembled WGS sequence"/>
</dbReference>
<reference evidence="8" key="1">
    <citation type="submission" date="2010-05" db="EMBL/GenBank/DDBJ databases">
        <title>The draft genome of Desulfonatronospira thiodismutans ASO3-1.</title>
        <authorList>
            <consortium name="US DOE Joint Genome Institute (JGI-PGF)"/>
            <person name="Lucas S."/>
            <person name="Copeland A."/>
            <person name="Lapidus A."/>
            <person name="Cheng J.-F."/>
            <person name="Bruce D."/>
            <person name="Goodwin L."/>
            <person name="Pitluck S."/>
            <person name="Chertkov O."/>
            <person name="Brettin T."/>
            <person name="Detter J.C."/>
            <person name="Han C."/>
            <person name="Land M.L."/>
            <person name="Hauser L."/>
            <person name="Kyrpides N."/>
            <person name="Mikhailova N."/>
            <person name="Muyzer G."/>
            <person name="Woyke T."/>
        </authorList>
    </citation>
    <scope>NUCLEOTIDE SEQUENCE [LARGE SCALE GENOMIC DNA]</scope>
    <source>
        <strain evidence="8">ASO3-1</strain>
    </source>
</reference>
<dbReference type="OrthoDB" id="9804474at2"/>
<keyword evidence="4 6" id="KW-0808">Transferase</keyword>
<keyword evidence="5" id="KW-0663">Pyridoxal phosphate</keyword>
<dbReference type="EC" id="2.6.1.-" evidence="6"/>
<comment type="cofactor">
    <cofactor evidence="1 6">
        <name>pyridoxal 5'-phosphate</name>
        <dbReference type="ChEBI" id="CHEBI:597326"/>
    </cofactor>
</comment>
<dbReference type="PANTHER" id="PTHR46383">
    <property type="entry name" value="ASPARTATE AMINOTRANSFERASE"/>
    <property type="match status" value="1"/>
</dbReference>
<feature type="domain" description="Aminotransferase class I/classII large" evidence="7">
    <location>
        <begin position="31"/>
        <end position="382"/>
    </location>
</feature>
<sequence>MNFSKRVLSIQPSATLAINAKAQEMRAEGENVISLAVGEPDFSTPDHIVTAAKEALDKGFTRYTAVPGMPELRRAVAGYFSRTYGIECTQNEVIVSNGGKQCLYNLLQALVDPGDEVLIPGPYWVSYPDMVQLAEGAAVIVPTEPEDNFLVKKEDLEKYVTSRTRVLILNTPSNPTGCHYSQAQLEDIARWAVSRDIFVICDEVYDQLVYPPAEMSSLCSFWKKHPDGVAVVNGLSKTFSMTGWRIGYILAHEDLIKAMSKIQGQSTSNVCSFAQKGALAGLEGSFEMVETMRDSFARRRDLALEIIGSWKDAVCPRPDGAFYLFPRVDAFYNDRVDSSTELCKAVLEKEKIALVPGKAFGDDRCVRISYAVGDEVLQDCLQRLGGFLAGLRA</sequence>
<dbReference type="CDD" id="cd00609">
    <property type="entry name" value="AAT_like"/>
    <property type="match status" value="1"/>
</dbReference>
<evidence type="ECO:0000256" key="4">
    <source>
        <dbReference type="ARBA" id="ARBA00022679"/>
    </source>
</evidence>
<dbReference type="EMBL" id="ACJN02000003">
    <property type="protein sequence ID" value="EFI33306.1"/>
    <property type="molecule type" value="Genomic_DNA"/>
</dbReference>
<evidence type="ECO:0000259" key="7">
    <source>
        <dbReference type="Pfam" id="PF00155"/>
    </source>
</evidence>
<accession>D6SRJ0</accession>